<dbReference type="Proteomes" id="UP000182258">
    <property type="component" value="Unassembled WGS sequence"/>
</dbReference>
<dbReference type="GO" id="GO:0000160">
    <property type="term" value="P:phosphorelay signal transduction system"/>
    <property type="evidence" value="ECO:0007669"/>
    <property type="project" value="InterPro"/>
</dbReference>
<dbReference type="PANTHER" id="PTHR43228">
    <property type="entry name" value="TWO-COMPONENT RESPONSE REGULATOR"/>
    <property type="match status" value="1"/>
</dbReference>
<feature type="domain" description="Response regulatory" evidence="2">
    <location>
        <begin position="17"/>
        <end position="133"/>
    </location>
</feature>
<dbReference type="AlphaFoldDB" id="A0A1I1PY79"/>
<dbReference type="SMART" id="SM00448">
    <property type="entry name" value="REC"/>
    <property type="match status" value="1"/>
</dbReference>
<organism evidence="3 4">
    <name type="scientific">Devosia psychrophila</name>
    <dbReference type="NCBI Taxonomy" id="728005"/>
    <lineage>
        <taxon>Bacteria</taxon>
        <taxon>Pseudomonadati</taxon>
        <taxon>Pseudomonadota</taxon>
        <taxon>Alphaproteobacteria</taxon>
        <taxon>Hyphomicrobiales</taxon>
        <taxon>Devosiaceae</taxon>
        <taxon>Devosia</taxon>
    </lineage>
</organism>
<feature type="modified residue" description="4-aspartylphosphate" evidence="1">
    <location>
        <position position="66"/>
    </location>
</feature>
<reference evidence="3 4" key="1">
    <citation type="submission" date="2016-10" db="EMBL/GenBank/DDBJ databases">
        <authorList>
            <person name="de Groot N.N."/>
        </authorList>
    </citation>
    <scope>NUCLEOTIDE SEQUENCE [LARGE SCALE GENOMIC DNA]</scope>
    <source>
        <strain evidence="3 4">CGMCC 1.10210</strain>
    </source>
</reference>
<keyword evidence="1" id="KW-0597">Phosphoprotein</keyword>
<dbReference type="PANTHER" id="PTHR43228:SF1">
    <property type="entry name" value="TWO-COMPONENT RESPONSE REGULATOR ARR22"/>
    <property type="match status" value="1"/>
</dbReference>
<dbReference type="STRING" id="728005.SAMN04488059_12241"/>
<accession>A0A1I1PY79</accession>
<protein>
    <submittedName>
        <fullName evidence="3">Two-component system, chemotaxis family, response regulator CheY</fullName>
    </submittedName>
</protein>
<dbReference type="SUPFAM" id="SSF52172">
    <property type="entry name" value="CheY-like"/>
    <property type="match status" value="1"/>
</dbReference>
<evidence type="ECO:0000259" key="2">
    <source>
        <dbReference type="PROSITE" id="PS50110"/>
    </source>
</evidence>
<proteinExistence type="predicted"/>
<dbReference type="CDD" id="cd17546">
    <property type="entry name" value="REC_hyHK_CKI1_RcsC-like"/>
    <property type="match status" value="1"/>
</dbReference>
<sequence length="136" mass="15224">MIEGSVSLRGAITAMKSCLIVDDSSVVRKVARRILEDMDYIVDEAEDGQDAFDKCRQEMPDAILLDWNMPIMSGLEFLKLLRAYLGGDKPHIVFCTVENDIGAIAMALKAGASDYMMKPFDRIILEAKFEMRDRAA</sequence>
<dbReference type="InterPro" id="IPR052048">
    <property type="entry name" value="ST_Response_Regulator"/>
</dbReference>
<evidence type="ECO:0000256" key="1">
    <source>
        <dbReference type="PROSITE-ProRule" id="PRU00169"/>
    </source>
</evidence>
<evidence type="ECO:0000313" key="4">
    <source>
        <dbReference type="Proteomes" id="UP000182258"/>
    </source>
</evidence>
<gene>
    <name evidence="3" type="ORF">SAMN04488059_12241</name>
</gene>
<name>A0A1I1PY79_9HYPH</name>
<dbReference type="Pfam" id="PF00072">
    <property type="entry name" value="Response_reg"/>
    <property type="match status" value="1"/>
</dbReference>
<evidence type="ECO:0000313" key="3">
    <source>
        <dbReference type="EMBL" id="SFD12578.1"/>
    </source>
</evidence>
<dbReference type="InterPro" id="IPR011006">
    <property type="entry name" value="CheY-like_superfamily"/>
</dbReference>
<dbReference type="InterPro" id="IPR001789">
    <property type="entry name" value="Sig_transdc_resp-reg_receiver"/>
</dbReference>
<dbReference type="Gene3D" id="3.40.50.2300">
    <property type="match status" value="1"/>
</dbReference>
<dbReference type="PROSITE" id="PS50110">
    <property type="entry name" value="RESPONSE_REGULATORY"/>
    <property type="match status" value="1"/>
</dbReference>
<dbReference type="EMBL" id="FOMB01000022">
    <property type="protein sequence ID" value="SFD12578.1"/>
    <property type="molecule type" value="Genomic_DNA"/>
</dbReference>